<dbReference type="PANTHER" id="PTHR46696:SF1">
    <property type="entry name" value="CYTOCHROME P450 YJIB-RELATED"/>
    <property type="match status" value="1"/>
</dbReference>
<organism evidence="8 9">
    <name type="scientific">Prauserella flavalba</name>
    <dbReference type="NCBI Taxonomy" id="1477506"/>
    <lineage>
        <taxon>Bacteria</taxon>
        <taxon>Bacillati</taxon>
        <taxon>Actinomycetota</taxon>
        <taxon>Actinomycetes</taxon>
        <taxon>Pseudonocardiales</taxon>
        <taxon>Pseudonocardiaceae</taxon>
        <taxon>Prauserella</taxon>
    </lineage>
</organism>
<keyword evidence="5 7" id="KW-0408">Iron</keyword>
<evidence type="ECO:0000256" key="7">
    <source>
        <dbReference type="RuleBase" id="RU000461"/>
    </source>
</evidence>
<dbReference type="GO" id="GO:0020037">
    <property type="term" value="F:heme binding"/>
    <property type="evidence" value="ECO:0007669"/>
    <property type="project" value="InterPro"/>
</dbReference>
<dbReference type="GO" id="GO:0004497">
    <property type="term" value="F:monooxygenase activity"/>
    <property type="evidence" value="ECO:0007669"/>
    <property type="project" value="UniProtKB-KW"/>
</dbReference>
<evidence type="ECO:0000256" key="4">
    <source>
        <dbReference type="ARBA" id="ARBA00023002"/>
    </source>
</evidence>
<evidence type="ECO:0000256" key="6">
    <source>
        <dbReference type="ARBA" id="ARBA00023033"/>
    </source>
</evidence>
<dbReference type="PROSITE" id="PS00086">
    <property type="entry name" value="CYTOCHROME_P450"/>
    <property type="match status" value="1"/>
</dbReference>
<name>A0A318LH27_9PSEU</name>
<dbReference type="PANTHER" id="PTHR46696">
    <property type="entry name" value="P450, PUTATIVE (EUROFUNG)-RELATED"/>
    <property type="match status" value="1"/>
</dbReference>
<accession>A0A318LH27</accession>
<protein>
    <submittedName>
        <fullName evidence="8">Cytochrome</fullName>
    </submittedName>
</protein>
<keyword evidence="4 7" id="KW-0560">Oxidoreductase</keyword>
<dbReference type="CDD" id="cd11030">
    <property type="entry name" value="CYP105-like"/>
    <property type="match status" value="1"/>
</dbReference>
<keyword evidence="3 7" id="KW-0479">Metal-binding</keyword>
<keyword evidence="6 7" id="KW-0503">Monooxygenase</keyword>
<gene>
    <name evidence="8" type="ORF">BA062_22615</name>
</gene>
<dbReference type="GO" id="GO:0005506">
    <property type="term" value="F:iron ion binding"/>
    <property type="evidence" value="ECO:0007669"/>
    <property type="project" value="InterPro"/>
</dbReference>
<evidence type="ECO:0000256" key="3">
    <source>
        <dbReference type="ARBA" id="ARBA00022723"/>
    </source>
</evidence>
<evidence type="ECO:0000256" key="1">
    <source>
        <dbReference type="ARBA" id="ARBA00010617"/>
    </source>
</evidence>
<dbReference type="FunFam" id="1.10.630.10:FF:000018">
    <property type="entry name" value="Cytochrome P450 monooxygenase"/>
    <property type="match status" value="1"/>
</dbReference>
<dbReference type="RefSeq" id="WP_110340026.1">
    <property type="nucleotide sequence ID" value="NZ_MASU01000009.1"/>
</dbReference>
<sequence>MLEALPTARDHPLDPPTELRRLSAEEPLCRLLYPDGHVGWVVTSYELARCVLGDQRFSSRSELLRSAVHPTRIAEVERGESAPAGFFAIMDPPEHTKYRRLLTGHFTVRRMNALRPTIEQIVESRLQVLAETGPPADLVPSFALPVPSLAICALLGVPADERGVFERYGSLLNSLEVDAAEIKSGMTAMSDCLKGLIGQRRRRPSDDLLSALAREDDLSEDQTAGIAMLILVAGHDTTASMLALGTLVFLLHPEHAEALREGEASAERAVEEMLRYLTIVQYGLPRTAVEDVELAGELIRAGETVTVSLPAANRDSTRFPEPDQVDLSRTTPGHLGFGYGLHQCLGQHLARLEMQIAFSMLLRRFPTLELAVPLAEIPLRRQHMIYGVERLPVRW</sequence>
<dbReference type="InterPro" id="IPR017972">
    <property type="entry name" value="Cyt_P450_CS"/>
</dbReference>
<proteinExistence type="inferred from homology"/>
<evidence type="ECO:0000313" key="9">
    <source>
        <dbReference type="Proteomes" id="UP000247892"/>
    </source>
</evidence>
<dbReference type="AlphaFoldDB" id="A0A318LH27"/>
<dbReference type="Pfam" id="PF00067">
    <property type="entry name" value="p450"/>
    <property type="match status" value="1"/>
</dbReference>
<reference evidence="8 9" key="1">
    <citation type="submission" date="2016-07" db="EMBL/GenBank/DDBJ databases">
        <title>Draft genome sequence of Prauserella sp. YIM 121212, isolated from alkaline soil.</title>
        <authorList>
            <person name="Ruckert C."/>
            <person name="Albersmeier A."/>
            <person name="Jiang C.-L."/>
            <person name="Jiang Y."/>
            <person name="Kalinowski J."/>
            <person name="Schneider O."/>
            <person name="Winkler A."/>
            <person name="Zotchev S.B."/>
        </authorList>
    </citation>
    <scope>NUCLEOTIDE SEQUENCE [LARGE SCALE GENOMIC DNA]</scope>
    <source>
        <strain evidence="8 9">YIM 121212</strain>
    </source>
</reference>
<dbReference type="Gene3D" id="1.10.630.10">
    <property type="entry name" value="Cytochrome P450"/>
    <property type="match status" value="1"/>
</dbReference>
<comment type="caution">
    <text evidence="8">The sequence shown here is derived from an EMBL/GenBank/DDBJ whole genome shotgun (WGS) entry which is preliminary data.</text>
</comment>
<dbReference type="PRINTS" id="PR00385">
    <property type="entry name" value="P450"/>
</dbReference>
<dbReference type="Proteomes" id="UP000247892">
    <property type="component" value="Unassembled WGS sequence"/>
</dbReference>
<keyword evidence="2 7" id="KW-0349">Heme</keyword>
<evidence type="ECO:0000256" key="5">
    <source>
        <dbReference type="ARBA" id="ARBA00023004"/>
    </source>
</evidence>
<evidence type="ECO:0000256" key="2">
    <source>
        <dbReference type="ARBA" id="ARBA00022617"/>
    </source>
</evidence>
<dbReference type="InterPro" id="IPR036396">
    <property type="entry name" value="Cyt_P450_sf"/>
</dbReference>
<dbReference type="PRINTS" id="PR00359">
    <property type="entry name" value="BP450"/>
</dbReference>
<dbReference type="InterPro" id="IPR001128">
    <property type="entry name" value="Cyt_P450"/>
</dbReference>
<dbReference type="EMBL" id="MASU01000009">
    <property type="protein sequence ID" value="PXY28652.1"/>
    <property type="molecule type" value="Genomic_DNA"/>
</dbReference>
<evidence type="ECO:0000313" key="8">
    <source>
        <dbReference type="EMBL" id="PXY28652.1"/>
    </source>
</evidence>
<dbReference type="GO" id="GO:0016705">
    <property type="term" value="F:oxidoreductase activity, acting on paired donors, with incorporation or reduction of molecular oxygen"/>
    <property type="evidence" value="ECO:0007669"/>
    <property type="project" value="InterPro"/>
</dbReference>
<comment type="similarity">
    <text evidence="1 7">Belongs to the cytochrome P450 family.</text>
</comment>
<dbReference type="OrthoDB" id="3664945at2"/>
<dbReference type="InterPro" id="IPR002397">
    <property type="entry name" value="Cyt_P450_B"/>
</dbReference>
<keyword evidence="9" id="KW-1185">Reference proteome</keyword>
<dbReference type="SUPFAM" id="SSF48264">
    <property type="entry name" value="Cytochrome P450"/>
    <property type="match status" value="1"/>
</dbReference>